<organism evidence="2 3">
    <name type="scientific">Blautia wexlerae</name>
    <dbReference type="NCBI Taxonomy" id="418240"/>
    <lineage>
        <taxon>Bacteria</taxon>
        <taxon>Bacillati</taxon>
        <taxon>Bacillota</taxon>
        <taxon>Clostridia</taxon>
        <taxon>Lachnospirales</taxon>
        <taxon>Lachnospiraceae</taxon>
        <taxon>Blautia</taxon>
    </lineage>
</organism>
<name>A0A174QNX3_9FIRM</name>
<evidence type="ECO:0000256" key="1">
    <source>
        <dbReference type="SAM" id="MobiDB-lite"/>
    </source>
</evidence>
<reference evidence="2 3" key="1">
    <citation type="submission" date="2015-09" db="EMBL/GenBank/DDBJ databases">
        <authorList>
            <consortium name="Pathogen Informatics"/>
        </authorList>
    </citation>
    <scope>NUCLEOTIDE SEQUENCE [LARGE SCALE GENOMIC DNA]</scope>
    <source>
        <strain evidence="2 3">2789STDY5834911</strain>
    </source>
</reference>
<evidence type="ECO:0000313" key="3">
    <source>
        <dbReference type="Proteomes" id="UP000095712"/>
    </source>
</evidence>
<protein>
    <submittedName>
        <fullName evidence="2">Uncharacterized protein</fullName>
    </submittedName>
</protein>
<accession>A0A174QNX3</accession>
<dbReference type="EMBL" id="CZAW01000028">
    <property type="protein sequence ID" value="CUP71879.1"/>
    <property type="molecule type" value="Genomic_DNA"/>
</dbReference>
<feature type="region of interest" description="Disordered" evidence="1">
    <location>
        <begin position="1"/>
        <end position="22"/>
    </location>
</feature>
<gene>
    <name evidence="2" type="ORF">ERS852523_02567</name>
</gene>
<feature type="compositionally biased region" description="Basic and acidic residues" evidence="1">
    <location>
        <begin position="13"/>
        <end position="22"/>
    </location>
</feature>
<proteinExistence type="predicted"/>
<dbReference type="OrthoDB" id="9942863at2"/>
<dbReference type="RefSeq" id="WP_055152148.1">
    <property type="nucleotide sequence ID" value="NZ_CZAW01000028.1"/>
</dbReference>
<sequence length="239" mass="27524">MGRIANYSNTQKYSDKKSFDGKPVEEGKVLVPFKKEDMNLMPGEYIDDNFTTFHLGEFKIVVGFMAISEGYFASYMQEFWDKLTKELEARREGRCVIGKNADGTDKLCPYTRKCKGCQNKGLLERRNTHRVEIISLDYEYEGDGFDIEDTSTPSVEDQVLEKIDPEPTEDELKLQMLAHFDKTNPRYGQIIRLSLSGMSIDDICITIGLKSSRGRQEINNAHDAVCDYLKLRHHKKNRK</sequence>
<feature type="compositionally biased region" description="Polar residues" evidence="1">
    <location>
        <begin position="1"/>
        <end position="12"/>
    </location>
</feature>
<evidence type="ECO:0000313" key="2">
    <source>
        <dbReference type="EMBL" id="CUP71879.1"/>
    </source>
</evidence>
<dbReference type="Proteomes" id="UP000095712">
    <property type="component" value="Unassembled WGS sequence"/>
</dbReference>
<dbReference type="AlphaFoldDB" id="A0A174QNX3"/>